<sequence length="510" mass="58155">MASENQSLSLLRSAGAWQFIVSLGCLIIVLRTLYRLYLHPLAHIPGPRIAAVSRAYEFYHDVLRGGMYLWEVEKMHEKYGPVVRISPGELHIKDAYFYDEIYASGSRRQEKSPEFAGQFPFPTSMIATIDHDLHRQRRGLLNNFFSKQSIEALAPMMRTKEMKLMKRFEESCRRGAIVRLDDAYSALSADIISHYAWGSSLDYLDTDNFNNGVRDCLNELIAGVHVSRIFPKLQPIMKTMPRWLWTLVRPRTKAFLDLQAVVAQSVSKTPDRAGKHETIFDALLDETIPPTERSDHRLEDEGLLVLIAGMETTARTLSIASYHLYRNRSMLEKLRSELKSVMATPTTAASWSKLEQLPYLNAVINEALRLSHGAIWRSPRCAPMESLTYGDLVIPPGTPVGMSVYFIHTDPKIFPEPHKFQPERWIKAAERGEHLTKHLVSFSRGHRMCIGLNLAYAELYRTLAMLIRRFDMELHETGPKNIAVGREYGVGEPKDGKFSVHVKITKVLTE</sequence>
<evidence type="ECO:0000256" key="10">
    <source>
        <dbReference type="SAM" id="Phobius"/>
    </source>
</evidence>
<dbReference type="PRINTS" id="PR00463">
    <property type="entry name" value="EP450I"/>
</dbReference>
<keyword evidence="5 9" id="KW-0560">Oxidoreductase</keyword>
<protein>
    <submittedName>
        <fullName evidence="11">Benzoate 4-monooxygenase cytochrome P450</fullName>
    </submittedName>
</protein>
<evidence type="ECO:0000256" key="4">
    <source>
        <dbReference type="ARBA" id="ARBA00022723"/>
    </source>
</evidence>
<evidence type="ECO:0000256" key="8">
    <source>
        <dbReference type="PIRSR" id="PIRSR602401-1"/>
    </source>
</evidence>
<dbReference type="STRING" id="1081109.A0A166NIJ5"/>
<dbReference type="Proteomes" id="UP000078544">
    <property type="component" value="Unassembled WGS sequence"/>
</dbReference>
<dbReference type="OrthoDB" id="3945418at2759"/>
<dbReference type="InterPro" id="IPR001128">
    <property type="entry name" value="Cyt_P450"/>
</dbReference>
<evidence type="ECO:0000313" key="11">
    <source>
        <dbReference type="EMBL" id="KZZ90250.1"/>
    </source>
</evidence>
<dbReference type="InterPro" id="IPR002401">
    <property type="entry name" value="Cyt_P450_E_grp-I"/>
</dbReference>
<dbReference type="GO" id="GO:0005506">
    <property type="term" value="F:iron ion binding"/>
    <property type="evidence" value="ECO:0007669"/>
    <property type="project" value="InterPro"/>
</dbReference>
<feature type="binding site" description="axial binding residue" evidence="8">
    <location>
        <position position="449"/>
    </location>
    <ligand>
        <name>heme</name>
        <dbReference type="ChEBI" id="CHEBI:30413"/>
    </ligand>
    <ligandPart>
        <name>Fe</name>
        <dbReference type="ChEBI" id="CHEBI:18248"/>
    </ligandPart>
</feature>
<keyword evidence="10" id="KW-1133">Transmembrane helix</keyword>
<dbReference type="PRINTS" id="PR00385">
    <property type="entry name" value="P450"/>
</dbReference>
<evidence type="ECO:0000256" key="2">
    <source>
        <dbReference type="ARBA" id="ARBA00010617"/>
    </source>
</evidence>
<dbReference type="CDD" id="cd11062">
    <property type="entry name" value="CYP58-like"/>
    <property type="match status" value="1"/>
</dbReference>
<comment type="similarity">
    <text evidence="2 9">Belongs to the cytochrome P450 family.</text>
</comment>
<keyword evidence="12" id="KW-1185">Reference proteome</keyword>
<dbReference type="PANTHER" id="PTHR24305">
    <property type="entry name" value="CYTOCHROME P450"/>
    <property type="match status" value="1"/>
</dbReference>
<keyword evidence="4 8" id="KW-0479">Metal-binding</keyword>
<dbReference type="GO" id="GO:0004497">
    <property type="term" value="F:monooxygenase activity"/>
    <property type="evidence" value="ECO:0007669"/>
    <property type="project" value="UniProtKB-KW"/>
</dbReference>
<keyword evidence="6 8" id="KW-0408">Iron</keyword>
<dbReference type="Pfam" id="PF00067">
    <property type="entry name" value="p450"/>
    <property type="match status" value="1"/>
</dbReference>
<dbReference type="InterPro" id="IPR017972">
    <property type="entry name" value="Cyt_P450_CS"/>
</dbReference>
<organism evidence="11 12">
    <name type="scientific">Moelleriella libera RCEF 2490</name>
    <dbReference type="NCBI Taxonomy" id="1081109"/>
    <lineage>
        <taxon>Eukaryota</taxon>
        <taxon>Fungi</taxon>
        <taxon>Dikarya</taxon>
        <taxon>Ascomycota</taxon>
        <taxon>Pezizomycotina</taxon>
        <taxon>Sordariomycetes</taxon>
        <taxon>Hypocreomycetidae</taxon>
        <taxon>Hypocreales</taxon>
        <taxon>Clavicipitaceae</taxon>
        <taxon>Moelleriella</taxon>
    </lineage>
</organism>
<dbReference type="EMBL" id="AZGY01000022">
    <property type="protein sequence ID" value="KZZ90250.1"/>
    <property type="molecule type" value="Genomic_DNA"/>
</dbReference>
<evidence type="ECO:0000256" key="1">
    <source>
        <dbReference type="ARBA" id="ARBA00001971"/>
    </source>
</evidence>
<dbReference type="AlphaFoldDB" id="A0A166NIJ5"/>
<evidence type="ECO:0000256" key="6">
    <source>
        <dbReference type="ARBA" id="ARBA00023004"/>
    </source>
</evidence>
<keyword evidence="10" id="KW-0812">Transmembrane</keyword>
<dbReference type="InterPro" id="IPR036396">
    <property type="entry name" value="Cyt_P450_sf"/>
</dbReference>
<proteinExistence type="inferred from homology"/>
<keyword evidence="3 8" id="KW-0349">Heme</keyword>
<dbReference type="SUPFAM" id="SSF48264">
    <property type="entry name" value="Cytochrome P450"/>
    <property type="match status" value="1"/>
</dbReference>
<evidence type="ECO:0000256" key="9">
    <source>
        <dbReference type="RuleBase" id="RU000461"/>
    </source>
</evidence>
<dbReference type="PANTHER" id="PTHR24305:SF157">
    <property type="entry name" value="N-ACETYLTRYPTOPHAN 6-HYDROXYLASE IVOC-RELATED"/>
    <property type="match status" value="1"/>
</dbReference>
<evidence type="ECO:0000256" key="5">
    <source>
        <dbReference type="ARBA" id="ARBA00023002"/>
    </source>
</evidence>
<dbReference type="Gene3D" id="1.10.630.10">
    <property type="entry name" value="Cytochrome P450"/>
    <property type="match status" value="1"/>
</dbReference>
<dbReference type="GO" id="GO:0016705">
    <property type="term" value="F:oxidoreductase activity, acting on paired donors, with incorporation or reduction of molecular oxygen"/>
    <property type="evidence" value="ECO:0007669"/>
    <property type="project" value="InterPro"/>
</dbReference>
<evidence type="ECO:0000313" key="12">
    <source>
        <dbReference type="Proteomes" id="UP000078544"/>
    </source>
</evidence>
<gene>
    <name evidence="11" type="ORF">AAL_07351</name>
</gene>
<name>A0A166NIJ5_9HYPO</name>
<accession>A0A166NIJ5</accession>
<comment type="cofactor">
    <cofactor evidence="1 8">
        <name>heme</name>
        <dbReference type="ChEBI" id="CHEBI:30413"/>
    </cofactor>
</comment>
<comment type="caution">
    <text evidence="11">The sequence shown here is derived from an EMBL/GenBank/DDBJ whole genome shotgun (WGS) entry which is preliminary data.</text>
</comment>
<evidence type="ECO:0000256" key="3">
    <source>
        <dbReference type="ARBA" id="ARBA00022617"/>
    </source>
</evidence>
<evidence type="ECO:0000256" key="7">
    <source>
        <dbReference type="ARBA" id="ARBA00023033"/>
    </source>
</evidence>
<keyword evidence="10" id="KW-0472">Membrane</keyword>
<dbReference type="InterPro" id="IPR050121">
    <property type="entry name" value="Cytochrome_P450_monoxygenase"/>
</dbReference>
<keyword evidence="7 9" id="KW-0503">Monooxygenase</keyword>
<reference evidence="11 12" key="1">
    <citation type="journal article" date="2016" name="Genome Biol. Evol.">
        <title>Divergent and convergent evolution of fungal pathogenicity.</title>
        <authorList>
            <person name="Shang Y."/>
            <person name="Xiao G."/>
            <person name="Zheng P."/>
            <person name="Cen K."/>
            <person name="Zhan S."/>
            <person name="Wang C."/>
        </authorList>
    </citation>
    <scope>NUCLEOTIDE SEQUENCE [LARGE SCALE GENOMIC DNA]</scope>
    <source>
        <strain evidence="11 12">RCEF 2490</strain>
    </source>
</reference>
<feature type="transmembrane region" description="Helical" evidence="10">
    <location>
        <begin position="15"/>
        <end position="34"/>
    </location>
</feature>
<dbReference type="PROSITE" id="PS00086">
    <property type="entry name" value="CYTOCHROME_P450"/>
    <property type="match status" value="1"/>
</dbReference>
<dbReference type="GO" id="GO:0020037">
    <property type="term" value="F:heme binding"/>
    <property type="evidence" value="ECO:0007669"/>
    <property type="project" value="InterPro"/>
</dbReference>